<evidence type="ECO:0000259" key="1">
    <source>
        <dbReference type="Pfam" id="PF00534"/>
    </source>
</evidence>
<gene>
    <name evidence="2" type="ordered locus">CPE0498</name>
</gene>
<dbReference type="PANTHER" id="PTHR12526:SF638">
    <property type="entry name" value="SPORE COAT PROTEIN SA"/>
    <property type="match status" value="1"/>
</dbReference>
<evidence type="ECO:0000313" key="2">
    <source>
        <dbReference type="EMBL" id="BAB80204.1"/>
    </source>
</evidence>
<dbReference type="CDD" id="cd03801">
    <property type="entry name" value="GT4_PimA-like"/>
    <property type="match status" value="1"/>
</dbReference>
<protein>
    <submittedName>
        <fullName evidence="2">Probable hexosyltransferase</fullName>
    </submittedName>
</protein>
<dbReference type="HOGENOM" id="CLU_1265128_0_0_9"/>
<keyword evidence="2" id="KW-0808">Transferase</keyword>
<dbReference type="KEGG" id="cpe:CPE0498"/>
<dbReference type="RefSeq" id="WP_011009855.1">
    <property type="nucleotide sequence ID" value="NC_003366.1"/>
</dbReference>
<dbReference type="PANTHER" id="PTHR12526">
    <property type="entry name" value="GLYCOSYLTRANSFERASE"/>
    <property type="match status" value="1"/>
</dbReference>
<dbReference type="InterPro" id="IPR001296">
    <property type="entry name" value="Glyco_trans_1"/>
</dbReference>
<dbReference type="AlphaFoldDB" id="Q8XN40"/>
<organism evidence="2 3">
    <name type="scientific">Clostridium perfringens (strain 13 / Type A)</name>
    <dbReference type="NCBI Taxonomy" id="195102"/>
    <lineage>
        <taxon>Bacteria</taxon>
        <taxon>Bacillati</taxon>
        <taxon>Bacillota</taxon>
        <taxon>Clostridia</taxon>
        <taxon>Eubacteriales</taxon>
        <taxon>Clostridiaceae</taxon>
        <taxon>Clostridium</taxon>
    </lineage>
</organism>
<dbReference type="Proteomes" id="UP000000818">
    <property type="component" value="Chromosome"/>
</dbReference>
<dbReference type="Pfam" id="PF00534">
    <property type="entry name" value="Glycos_transf_1"/>
    <property type="match status" value="1"/>
</dbReference>
<sequence length="218" mass="24952">MVEIYNIDSNRISVIYNSVKEFNNNVNEIEIIKRLKEENYLLVGNIGRLSTQKGMEYFIKALPLIIKENKKVKFLIIGEGEKKEELIEIAESIGVIDNVIFMGYRNDIQNIMIQLDLIVLTSLWEGLPLTPIEAFSVGKTIVATAVDGTVEIVDNEINGVLVESKNVKEIASKINELLLNDERRYNLGLNAKAKYEEKFSFESFCKKYKNYYNGIKDN</sequence>
<dbReference type="GO" id="GO:0016757">
    <property type="term" value="F:glycosyltransferase activity"/>
    <property type="evidence" value="ECO:0007669"/>
    <property type="project" value="InterPro"/>
</dbReference>
<feature type="domain" description="Glycosyl transferase family 1" evidence="1">
    <location>
        <begin position="31"/>
        <end position="193"/>
    </location>
</feature>
<evidence type="ECO:0000313" key="3">
    <source>
        <dbReference type="Proteomes" id="UP000000818"/>
    </source>
</evidence>
<dbReference type="EMBL" id="BA000016">
    <property type="protein sequence ID" value="BAB80204.1"/>
    <property type="molecule type" value="Genomic_DNA"/>
</dbReference>
<name>Q8XN40_CLOPE</name>
<dbReference type="CAZy" id="GT4">
    <property type="family name" value="Glycosyltransferase Family 4"/>
</dbReference>
<proteinExistence type="predicted"/>
<reference evidence="2 3" key="1">
    <citation type="journal article" date="2002" name="Proc. Natl. Acad. Sci. U.S.A.">
        <title>Complete genome sequence of Clostridium perfringens, an anaerobic flesh-eater.</title>
        <authorList>
            <person name="Shimizu T."/>
            <person name="Ohtani K."/>
            <person name="Hirakawa H."/>
            <person name="Ohshima K."/>
            <person name="Yamashita A."/>
            <person name="Shiba T."/>
            <person name="Ogasawara N."/>
            <person name="Hattori M."/>
            <person name="Kuhara S."/>
            <person name="Hayashi H."/>
        </authorList>
    </citation>
    <scope>NUCLEOTIDE SEQUENCE [LARGE SCALE GENOMIC DNA]</scope>
    <source>
        <strain evidence="3">13 / Type A</strain>
    </source>
</reference>
<dbReference type="SUPFAM" id="SSF53756">
    <property type="entry name" value="UDP-Glycosyltransferase/glycogen phosphorylase"/>
    <property type="match status" value="1"/>
</dbReference>
<dbReference type="STRING" id="195102.gene:10489754"/>
<dbReference type="Gene3D" id="3.40.50.2000">
    <property type="entry name" value="Glycogen Phosphorylase B"/>
    <property type="match status" value="2"/>
</dbReference>
<accession>Q8XN40</accession>